<dbReference type="InterPro" id="IPR020846">
    <property type="entry name" value="MFS_dom"/>
</dbReference>
<dbReference type="GO" id="GO:0022857">
    <property type="term" value="F:transmembrane transporter activity"/>
    <property type="evidence" value="ECO:0007669"/>
    <property type="project" value="InterPro"/>
</dbReference>
<feature type="domain" description="Major facilitator superfamily (MFS) profile" evidence="3">
    <location>
        <begin position="31"/>
        <end position="480"/>
    </location>
</feature>
<dbReference type="PANTHER" id="PTHR23520:SF5">
    <property type="entry name" value="TRANSPORTER, PUTATIVE (AFU_ORTHOLOGUE AFUA_3G04000)-RELATED"/>
    <property type="match status" value="1"/>
</dbReference>
<organism evidence="4 5">
    <name type="scientific">Tolypocladium paradoxum</name>
    <dbReference type="NCBI Taxonomy" id="94208"/>
    <lineage>
        <taxon>Eukaryota</taxon>
        <taxon>Fungi</taxon>
        <taxon>Dikarya</taxon>
        <taxon>Ascomycota</taxon>
        <taxon>Pezizomycotina</taxon>
        <taxon>Sordariomycetes</taxon>
        <taxon>Hypocreomycetidae</taxon>
        <taxon>Hypocreales</taxon>
        <taxon>Ophiocordycipitaceae</taxon>
        <taxon>Tolypocladium</taxon>
    </lineage>
</organism>
<feature type="transmembrane region" description="Helical" evidence="2">
    <location>
        <begin position="43"/>
        <end position="61"/>
    </location>
</feature>
<dbReference type="Gene3D" id="1.20.1250.20">
    <property type="entry name" value="MFS general substrate transporter like domains"/>
    <property type="match status" value="1"/>
</dbReference>
<feature type="transmembrane region" description="Helical" evidence="2">
    <location>
        <begin position="374"/>
        <end position="397"/>
    </location>
</feature>
<proteinExistence type="predicted"/>
<comment type="subcellular location">
    <subcellularLocation>
        <location evidence="1">Membrane</location>
        <topology evidence="1">Multi-pass membrane protein</topology>
    </subcellularLocation>
</comment>
<dbReference type="OrthoDB" id="10027823at2759"/>
<dbReference type="Proteomes" id="UP000237481">
    <property type="component" value="Unassembled WGS sequence"/>
</dbReference>
<dbReference type="SUPFAM" id="SSF103473">
    <property type="entry name" value="MFS general substrate transporter"/>
    <property type="match status" value="1"/>
</dbReference>
<comment type="caution">
    <text evidence="4">The sequence shown here is derived from an EMBL/GenBank/DDBJ whole genome shotgun (WGS) entry which is preliminary data.</text>
</comment>
<keyword evidence="2" id="KW-0472">Membrane</keyword>
<dbReference type="PROSITE" id="PS50850">
    <property type="entry name" value="MFS"/>
    <property type="match status" value="1"/>
</dbReference>
<feature type="transmembrane region" description="Helical" evidence="2">
    <location>
        <begin position="274"/>
        <end position="301"/>
    </location>
</feature>
<evidence type="ECO:0000256" key="1">
    <source>
        <dbReference type="ARBA" id="ARBA00004141"/>
    </source>
</evidence>
<accession>A0A2S4L8J5</accession>
<feature type="transmembrane region" description="Helical" evidence="2">
    <location>
        <begin position="67"/>
        <end position="89"/>
    </location>
</feature>
<gene>
    <name evidence="4" type="ORF">TPAR_01042</name>
</gene>
<protein>
    <submittedName>
        <fullName evidence="4">Membrane protein</fullName>
    </submittedName>
</protein>
<dbReference type="EMBL" id="PKSG01000104">
    <property type="protein sequence ID" value="POR38762.1"/>
    <property type="molecule type" value="Genomic_DNA"/>
</dbReference>
<keyword evidence="2" id="KW-0812">Transmembrane</keyword>
<dbReference type="PANTHER" id="PTHR23520">
    <property type="entry name" value="TRANSPORTER, PUTATIVE (AFU_ORTHOLOGUE AFUA_3G04000)-RELATED"/>
    <property type="match status" value="1"/>
</dbReference>
<keyword evidence="2" id="KW-1133">Transmembrane helix</keyword>
<feature type="transmembrane region" description="Helical" evidence="2">
    <location>
        <begin position="409"/>
        <end position="430"/>
    </location>
</feature>
<feature type="transmembrane region" description="Helical" evidence="2">
    <location>
        <begin position="313"/>
        <end position="334"/>
    </location>
</feature>
<evidence type="ECO:0000259" key="3">
    <source>
        <dbReference type="PROSITE" id="PS50850"/>
    </source>
</evidence>
<keyword evidence="5" id="KW-1185">Reference proteome</keyword>
<reference evidence="4 5" key="1">
    <citation type="submission" date="2018-01" db="EMBL/GenBank/DDBJ databases">
        <title>Harnessing the power of phylogenomics to disentangle the directionality and signatures of interkingdom host jumping in the parasitic fungal genus Tolypocladium.</title>
        <authorList>
            <person name="Quandt C.A."/>
            <person name="Patterson W."/>
            <person name="Spatafora J.W."/>
        </authorList>
    </citation>
    <scope>NUCLEOTIDE SEQUENCE [LARGE SCALE GENOMIC DNA]</scope>
    <source>
        <strain evidence="4 5">NRBC 100945</strain>
    </source>
</reference>
<dbReference type="InterPro" id="IPR011701">
    <property type="entry name" value="MFS"/>
</dbReference>
<name>A0A2S4L8J5_9HYPO</name>
<dbReference type="InterPro" id="IPR036259">
    <property type="entry name" value="MFS_trans_sf"/>
</dbReference>
<dbReference type="GO" id="GO:0000329">
    <property type="term" value="C:fungal-type vacuole membrane"/>
    <property type="evidence" value="ECO:0007669"/>
    <property type="project" value="TreeGrafter"/>
</dbReference>
<feature type="transmembrane region" description="Helical" evidence="2">
    <location>
        <begin position="198"/>
        <end position="219"/>
    </location>
</feature>
<feature type="transmembrane region" description="Helical" evidence="2">
    <location>
        <begin position="161"/>
        <end position="186"/>
    </location>
</feature>
<feature type="transmembrane region" description="Helical" evidence="2">
    <location>
        <begin position="450"/>
        <end position="473"/>
    </location>
</feature>
<dbReference type="STRING" id="94208.A0A2S4L8J5"/>
<evidence type="ECO:0000256" key="2">
    <source>
        <dbReference type="SAM" id="Phobius"/>
    </source>
</evidence>
<dbReference type="Pfam" id="PF07690">
    <property type="entry name" value="MFS_1"/>
    <property type="match status" value="1"/>
</dbReference>
<dbReference type="AlphaFoldDB" id="A0A2S4L8J5"/>
<evidence type="ECO:0000313" key="4">
    <source>
        <dbReference type="EMBL" id="POR38762.1"/>
    </source>
</evidence>
<evidence type="ECO:0000313" key="5">
    <source>
        <dbReference type="Proteomes" id="UP000237481"/>
    </source>
</evidence>
<feature type="transmembrane region" description="Helical" evidence="2">
    <location>
        <begin position="96"/>
        <end position="121"/>
    </location>
</feature>
<sequence>MADPQPPPRPSLPRRILAELGLTALYRSPRDVKLLCLQRFVRLFAYGSSTLILVSFLQALGHSRARSGLFMTLTLAGDVCISFLLTLVADAVGRKAILAAGAALMAASGLVFACASSYWLLLAAAVLGVISPSGNEIGPFRAVEESVVAHLTAKADRGDVYAWYSLVGTAGTACGMMVCGWAVHALRANLAWSLLEAYRATFVGYAVLGLVKLMLALALSRAVEADKKPPEAAAAATETTPLLNGEQASAPQTKTKTKRWAALLPEISAESKGITATLCILFALDSFASGLAPLSWVTFFFRDRYGLEEGRLGSVFFTTSIISAASVIVASSLAKRLGNVKVSPHPLGSQISPRDVRTSSLTPQTMVFTHLPSAIFLALIPIPQSLPLSLLFLVLRACTQSMDVAPRSAFLAAVLLPAERTAVMGAVNVVKTTAQSLGPLITGVLANRGLFWVSFVCAGSLKASYDLGLLAVFKNHERDQEARERADQEAQ</sequence>